<protein>
    <submittedName>
        <fullName evidence="3">Tat pathway signal sequence</fullName>
    </submittedName>
</protein>
<dbReference type="Proteomes" id="UP001392437">
    <property type="component" value="Unassembled WGS sequence"/>
</dbReference>
<proteinExistence type="predicted"/>
<evidence type="ECO:0000313" key="4">
    <source>
        <dbReference type="Proteomes" id="UP001392437"/>
    </source>
</evidence>
<dbReference type="PANTHER" id="PTHR37539:SF1">
    <property type="entry name" value="ER-BOUND OXYGENASE MPAB_MPAB'_RUBBER OXYGENASE CATALYTIC DOMAIN-CONTAINING PROTEIN"/>
    <property type="match status" value="1"/>
</dbReference>
<dbReference type="Pfam" id="PF09995">
    <property type="entry name" value="MPAB_Lcp_cat"/>
    <property type="match status" value="1"/>
</dbReference>
<reference evidence="3 4" key="1">
    <citation type="submission" date="2023-01" db="EMBL/GenBank/DDBJ databases">
        <title>Analysis of 21 Apiospora genomes using comparative genomics revels a genus with tremendous synthesis potential of carbohydrate active enzymes and secondary metabolites.</title>
        <authorList>
            <person name="Sorensen T."/>
        </authorList>
    </citation>
    <scope>NUCLEOTIDE SEQUENCE [LARGE SCALE GENOMIC DNA]</scope>
    <source>
        <strain evidence="3 4">CBS 117206</strain>
    </source>
</reference>
<gene>
    <name evidence="3" type="ORF">PG999_002640</name>
</gene>
<feature type="transmembrane region" description="Helical" evidence="1">
    <location>
        <begin position="354"/>
        <end position="374"/>
    </location>
</feature>
<evidence type="ECO:0000256" key="1">
    <source>
        <dbReference type="SAM" id="Phobius"/>
    </source>
</evidence>
<name>A0AAW0R8Y1_9PEZI</name>
<organism evidence="3 4">
    <name type="scientific">Apiospora kogelbergensis</name>
    <dbReference type="NCBI Taxonomy" id="1337665"/>
    <lineage>
        <taxon>Eukaryota</taxon>
        <taxon>Fungi</taxon>
        <taxon>Dikarya</taxon>
        <taxon>Ascomycota</taxon>
        <taxon>Pezizomycotina</taxon>
        <taxon>Sordariomycetes</taxon>
        <taxon>Xylariomycetidae</taxon>
        <taxon>Amphisphaeriales</taxon>
        <taxon>Apiosporaceae</taxon>
        <taxon>Apiospora</taxon>
    </lineage>
</organism>
<dbReference type="AlphaFoldDB" id="A0AAW0R8Y1"/>
<evidence type="ECO:0000259" key="2">
    <source>
        <dbReference type="Pfam" id="PF09995"/>
    </source>
</evidence>
<feature type="domain" description="ER-bound oxygenase mpaB/mpaB'/Rubber oxygenase catalytic" evidence="2">
    <location>
        <begin position="125"/>
        <end position="353"/>
    </location>
</feature>
<comment type="caution">
    <text evidence="3">The sequence shown here is derived from an EMBL/GenBank/DDBJ whole genome shotgun (WGS) entry which is preliminary data.</text>
</comment>
<keyword evidence="1" id="KW-0472">Membrane</keyword>
<dbReference type="GO" id="GO:0016491">
    <property type="term" value="F:oxidoreductase activity"/>
    <property type="evidence" value="ECO:0007669"/>
    <property type="project" value="InterPro"/>
</dbReference>
<evidence type="ECO:0000313" key="3">
    <source>
        <dbReference type="EMBL" id="KAK8130260.1"/>
    </source>
</evidence>
<feature type="transmembrane region" description="Helical" evidence="1">
    <location>
        <begin position="450"/>
        <end position="477"/>
    </location>
</feature>
<dbReference type="EMBL" id="JAQQWP010000002">
    <property type="protein sequence ID" value="KAK8130260.1"/>
    <property type="molecule type" value="Genomic_DNA"/>
</dbReference>
<keyword evidence="1" id="KW-1133">Transmembrane helix</keyword>
<dbReference type="PANTHER" id="PTHR37539">
    <property type="entry name" value="SECRETED PROTEIN-RELATED"/>
    <property type="match status" value="1"/>
</dbReference>
<keyword evidence="1" id="KW-0812">Transmembrane</keyword>
<keyword evidence="4" id="KW-1185">Reference proteome</keyword>
<dbReference type="InterPro" id="IPR018713">
    <property type="entry name" value="MPAB/Lcp_cat_dom"/>
</dbReference>
<dbReference type="InterPro" id="IPR037473">
    <property type="entry name" value="Lcp-like"/>
</dbReference>
<accession>A0AAW0R8Y1</accession>
<sequence length="511" mass="56753">MGIFSRDPSVRTVYGHTFKWTSEHTPAEDFRPLLHTYDKVAAEALGSLDEIVPPVSLNFARKDIQETFEPKEAEPQEKKRHRDLFKLLKEHSNRDPRLQKLWTEVNKVPDWVDWAQIERGQNVFWRYGGPAITTLMFLSLLGGMGASRPVETLTRTGGFGASVVNRRLLETTQHTLGVHDGLAAIQPGGPGWESSVRVRLLHAAVRQRIVALTRADPSYYDVAAYGVPVNDLDCIGTMNTFSATVLWLGLPRQGIRPRPQEIADYLALWRWVSHLMGTPHDWLATPAAAKAMMESLLVSEIAPSPKSGVLANNIITGFEGLGPTYASRGFMCAETYWLNGRQLARELNIAPPSFYQTALVAGQCLFFMISGYLCRSIPALDARNIKLVRYGLFELLVHNRSKGGLGYKSKFAFKWIPDLVNIETPQGEPFPGRTKTLGGLRHRGVERTALLTLFFVGALLGFIAWLGVRIVAAAAGADMQWLGSSLEQLRFYGGGCAMLGHASRIYATLYL</sequence>